<reference evidence="1 2" key="1">
    <citation type="submission" date="2018-05" db="EMBL/GenBank/DDBJ databases">
        <authorList>
            <consortium name="IHU Genomes"/>
        </authorList>
    </citation>
    <scope>NUCLEOTIDE SEQUENCE [LARGE SCALE GENOMIC DNA]</scope>
    <source>
        <strain evidence="1 2">P7336</strain>
    </source>
</reference>
<accession>A0A375YWC3</accession>
<sequence length="90" mass="9812">MSDNARWPKMRADQAQKAVDFLREGLSDAGKGLGPAAGMGEFMFQVGNYEQLMELAMGLKDVAEILIEGTGSSYEDVLEGVSNNIENKRI</sequence>
<keyword evidence="2" id="KW-1185">Reference proteome</keyword>
<gene>
    <name evidence="1" type="ORF">MSP7336_01479</name>
</gene>
<dbReference type="Proteomes" id="UP000252015">
    <property type="component" value="Unassembled WGS sequence"/>
</dbReference>
<proteinExistence type="predicted"/>
<evidence type="ECO:0000313" key="1">
    <source>
        <dbReference type="EMBL" id="SRX93243.1"/>
    </source>
</evidence>
<name>A0A375YWC3_MYCSH</name>
<protein>
    <submittedName>
        <fullName evidence="1">Uncharacterized protein</fullName>
    </submittedName>
</protein>
<evidence type="ECO:0000313" key="2">
    <source>
        <dbReference type="Proteomes" id="UP000252015"/>
    </source>
</evidence>
<organism evidence="1 2">
    <name type="scientific">Mycobacterium shimoidei</name>
    <dbReference type="NCBI Taxonomy" id="29313"/>
    <lineage>
        <taxon>Bacteria</taxon>
        <taxon>Bacillati</taxon>
        <taxon>Actinomycetota</taxon>
        <taxon>Actinomycetes</taxon>
        <taxon>Mycobacteriales</taxon>
        <taxon>Mycobacteriaceae</taxon>
        <taxon>Mycobacterium</taxon>
    </lineage>
</organism>
<dbReference type="AlphaFoldDB" id="A0A375YWC3"/>
<dbReference type="EMBL" id="UEGW01000001">
    <property type="protein sequence ID" value="SRX93243.1"/>
    <property type="molecule type" value="Genomic_DNA"/>
</dbReference>